<accession>A0A3P3TVP7</accession>
<sequence length="87" mass="10093">MTKVKLRKVLRVSQSSVIKSHKTKRAISPVNGVMIIPPTRAQREQSSILMRRARQKIIQSIGQEAYDKRRIEADEEFERITGFKVRS</sequence>
<evidence type="ECO:0000313" key="2">
    <source>
        <dbReference type="Proteomes" id="UP000267017"/>
    </source>
</evidence>
<dbReference type="EMBL" id="RRCN01000001">
    <property type="protein sequence ID" value="RRJ62217.1"/>
    <property type="molecule type" value="Genomic_DNA"/>
</dbReference>
<dbReference type="OrthoDB" id="9996122at2"/>
<reference evidence="1 2" key="1">
    <citation type="submission" date="2018-11" db="EMBL/GenBank/DDBJ databases">
        <title>Genome sequencing of Paenibacillus sp. KCOM 3021 (= ChDC PVNT-B20).</title>
        <authorList>
            <person name="Kook J.-K."/>
            <person name="Park S.-N."/>
            <person name="Lim Y.K."/>
        </authorList>
    </citation>
    <scope>NUCLEOTIDE SEQUENCE [LARGE SCALE GENOMIC DNA]</scope>
    <source>
        <strain evidence="1 2">KCOM 3021</strain>
    </source>
</reference>
<evidence type="ECO:0000313" key="1">
    <source>
        <dbReference type="EMBL" id="RRJ62217.1"/>
    </source>
</evidence>
<organism evidence="1 2">
    <name type="scientific">Paenibacillus oralis</name>
    <dbReference type="NCBI Taxonomy" id="2490856"/>
    <lineage>
        <taxon>Bacteria</taxon>
        <taxon>Bacillati</taxon>
        <taxon>Bacillota</taxon>
        <taxon>Bacilli</taxon>
        <taxon>Bacillales</taxon>
        <taxon>Paenibacillaceae</taxon>
        <taxon>Paenibacillus</taxon>
    </lineage>
</organism>
<dbReference type="AlphaFoldDB" id="A0A3P3TVP7"/>
<proteinExistence type="predicted"/>
<dbReference type="RefSeq" id="WP_128630111.1">
    <property type="nucleotide sequence ID" value="NZ_RRCN01000001.1"/>
</dbReference>
<keyword evidence="2" id="KW-1185">Reference proteome</keyword>
<protein>
    <submittedName>
        <fullName evidence="1">Uncharacterized protein</fullName>
    </submittedName>
</protein>
<dbReference type="Proteomes" id="UP000267017">
    <property type="component" value="Unassembled WGS sequence"/>
</dbReference>
<comment type="caution">
    <text evidence="1">The sequence shown here is derived from an EMBL/GenBank/DDBJ whole genome shotgun (WGS) entry which is preliminary data.</text>
</comment>
<name>A0A3P3TVP7_9BACL</name>
<gene>
    <name evidence="1" type="ORF">EHV15_04075</name>
</gene>